<name>A0A1Q8QPL9_9FIRM</name>
<sequence>MLKRTLSALIGAPLLLGLTYLGGPYIAFLVAVLTLLALWEFMKIGERMGMQTWYIQTTIVTVVWLINLFIGSREWLLSALVFWLLLVLGRLALTYPKTSLAEATFNLLAFLYTVVLLSHLYMLRQLPGGLELTFLTIFLVWATDTGAYLIGRGFGRHLLAPQVSPKKTVEGSLGGLVLSIVVALVFWRLVGETSWIKYLILAIIVGVSAQIGDLFESALKRSAGVKDSGNLIPGHGGILDRFDSLIFAIPLVYYGVTLIVR</sequence>
<dbReference type="GO" id="GO:0016024">
    <property type="term" value="P:CDP-diacylglycerol biosynthetic process"/>
    <property type="evidence" value="ECO:0007669"/>
    <property type="project" value="UniProtKB-UniPathway"/>
</dbReference>
<feature type="transmembrane region" description="Helical" evidence="19">
    <location>
        <begin position="53"/>
        <end position="70"/>
    </location>
</feature>
<keyword evidence="17" id="KW-1208">Phospholipid metabolism</keyword>
<dbReference type="Pfam" id="PF01148">
    <property type="entry name" value="CTP_transf_1"/>
    <property type="match status" value="1"/>
</dbReference>
<keyword evidence="15 19" id="KW-0472">Membrane</keyword>
<comment type="subcellular location">
    <subcellularLocation>
        <location evidence="2">Cell membrane</location>
        <topology evidence="2">Multi-pass membrane protein</topology>
    </subcellularLocation>
</comment>
<evidence type="ECO:0000256" key="9">
    <source>
        <dbReference type="ARBA" id="ARBA00022516"/>
    </source>
</evidence>
<dbReference type="Proteomes" id="UP000186102">
    <property type="component" value="Unassembled WGS sequence"/>
</dbReference>
<evidence type="ECO:0000256" key="11">
    <source>
        <dbReference type="ARBA" id="ARBA00022692"/>
    </source>
</evidence>
<feature type="transmembrane region" description="Helical" evidence="19">
    <location>
        <begin position="76"/>
        <end position="93"/>
    </location>
</feature>
<evidence type="ECO:0000256" key="3">
    <source>
        <dbReference type="ARBA" id="ARBA00005119"/>
    </source>
</evidence>
<keyword evidence="14" id="KW-0443">Lipid metabolism</keyword>
<dbReference type="PROSITE" id="PS01315">
    <property type="entry name" value="CDS"/>
    <property type="match status" value="1"/>
</dbReference>
<dbReference type="PANTHER" id="PTHR46382:SF1">
    <property type="entry name" value="PHOSPHATIDATE CYTIDYLYLTRANSFERASE"/>
    <property type="match status" value="1"/>
</dbReference>
<dbReference type="InterPro" id="IPR000374">
    <property type="entry name" value="PC_trans"/>
</dbReference>
<feature type="transmembrane region" description="Helical" evidence="19">
    <location>
        <begin position="129"/>
        <end position="150"/>
    </location>
</feature>
<dbReference type="EC" id="2.7.7.41" evidence="6 18"/>
<keyword evidence="10 18" id="KW-0808">Transferase</keyword>
<keyword evidence="13 19" id="KW-1133">Transmembrane helix</keyword>
<evidence type="ECO:0000313" key="20">
    <source>
        <dbReference type="EMBL" id="OLN29289.1"/>
    </source>
</evidence>
<accession>A0A1Q8QPL9</accession>
<keyword evidence="11 18" id="KW-0812">Transmembrane</keyword>
<evidence type="ECO:0000256" key="8">
    <source>
        <dbReference type="ARBA" id="ARBA00022475"/>
    </source>
</evidence>
<dbReference type="GO" id="GO:0004605">
    <property type="term" value="F:phosphatidate cytidylyltransferase activity"/>
    <property type="evidence" value="ECO:0007669"/>
    <property type="project" value="UniProtKB-EC"/>
</dbReference>
<feature type="transmembrane region" description="Helical" evidence="19">
    <location>
        <begin position="195"/>
        <end position="215"/>
    </location>
</feature>
<keyword evidence="16" id="KW-0594">Phospholipid biosynthesis</keyword>
<gene>
    <name evidence="20" type="ORF">DSOL_3626</name>
</gene>
<evidence type="ECO:0000256" key="7">
    <source>
        <dbReference type="ARBA" id="ARBA00019373"/>
    </source>
</evidence>
<dbReference type="PANTHER" id="PTHR46382">
    <property type="entry name" value="PHOSPHATIDATE CYTIDYLYLTRANSFERASE"/>
    <property type="match status" value="1"/>
</dbReference>
<comment type="catalytic activity">
    <reaction evidence="1 18">
        <text>a 1,2-diacyl-sn-glycero-3-phosphate + CTP + H(+) = a CDP-1,2-diacyl-sn-glycerol + diphosphate</text>
        <dbReference type="Rhea" id="RHEA:16229"/>
        <dbReference type="ChEBI" id="CHEBI:15378"/>
        <dbReference type="ChEBI" id="CHEBI:33019"/>
        <dbReference type="ChEBI" id="CHEBI:37563"/>
        <dbReference type="ChEBI" id="CHEBI:58332"/>
        <dbReference type="ChEBI" id="CHEBI:58608"/>
        <dbReference type="EC" id="2.7.7.41"/>
    </reaction>
</comment>
<evidence type="ECO:0000256" key="15">
    <source>
        <dbReference type="ARBA" id="ARBA00023136"/>
    </source>
</evidence>
<feature type="transmembrane region" description="Helical" evidence="19">
    <location>
        <begin position="20"/>
        <end position="41"/>
    </location>
</feature>
<dbReference type="OrthoDB" id="9799199at2"/>
<dbReference type="AlphaFoldDB" id="A0A1Q8QPL9"/>
<evidence type="ECO:0000256" key="2">
    <source>
        <dbReference type="ARBA" id="ARBA00004651"/>
    </source>
</evidence>
<feature type="transmembrane region" description="Helical" evidence="19">
    <location>
        <begin position="105"/>
        <end position="123"/>
    </location>
</feature>
<feature type="transmembrane region" description="Helical" evidence="19">
    <location>
        <begin position="171"/>
        <end position="189"/>
    </location>
</feature>
<keyword evidence="9" id="KW-0444">Lipid biosynthesis</keyword>
<evidence type="ECO:0000256" key="16">
    <source>
        <dbReference type="ARBA" id="ARBA00023209"/>
    </source>
</evidence>
<evidence type="ECO:0000256" key="12">
    <source>
        <dbReference type="ARBA" id="ARBA00022695"/>
    </source>
</evidence>
<organism evidence="20 21">
    <name type="scientific">Desulfosporosinus metallidurans</name>
    <dbReference type="NCBI Taxonomy" id="1888891"/>
    <lineage>
        <taxon>Bacteria</taxon>
        <taxon>Bacillati</taxon>
        <taxon>Bacillota</taxon>
        <taxon>Clostridia</taxon>
        <taxon>Eubacteriales</taxon>
        <taxon>Desulfitobacteriaceae</taxon>
        <taxon>Desulfosporosinus</taxon>
    </lineage>
</organism>
<comment type="caution">
    <text evidence="20">The sequence shown here is derived from an EMBL/GenBank/DDBJ whole genome shotgun (WGS) entry which is preliminary data.</text>
</comment>
<evidence type="ECO:0000256" key="6">
    <source>
        <dbReference type="ARBA" id="ARBA00012487"/>
    </source>
</evidence>
<evidence type="ECO:0000256" key="13">
    <source>
        <dbReference type="ARBA" id="ARBA00022989"/>
    </source>
</evidence>
<evidence type="ECO:0000256" key="14">
    <source>
        <dbReference type="ARBA" id="ARBA00023098"/>
    </source>
</evidence>
<dbReference type="UniPathway" id="UPA00557">
    <property type="reaction ID" value="UER00614"/>
</dbReference>
<reference evidence="20 21" key="1">
    <citation type="submission" date="2016-09" db="EMBL/GenBank/DDBJ databases">
        <title>Complete genome of Desulfosporosinus sp. OL.</title>
        <authorList>
            <person name="Mardanov A."/>
            <person name="Beletsky A."/>
            <person name="Panova A."/>
            <person name="Karnachuk O."/>
            <person name="Ravin N."/>
        </authorList>
    </citation>
    <scope>NUCLEOTIDE SEQUENCE [LARGE SCALE GENOMIC DNA]</scope>
    <source>
        <strain evidence="20 21">OL</strain>
    </source>
</reference>
<evidence type="ECO:0000256" key="10">
    <source>
        <dbReference type="ARBA" id="ARBA00022679"/>
    </source>
</evidence>
<protein>
    <recommendedName>
        <fullName evidence="7 18">Phosphatidate cytidylyltransferase</fullName>
        <ecNumber evidence="6 18">2.7.7.41</ecNumber>
    </recommendedName>
</protein>
<keyword evidence="8" id="KW-1003">Cell membrane</keyword>
<keyword evidence="21" id="KW-1185">Reference proteome</keyword>
<proteinExistence type="inferred from homology"/>
<comment type="pathway">
    <text evidence="3 18">Phospholipid metabolism; CDP-diacylglycerol biosynthesis; CDP-diacylglycerol from sn-glycerol 3-phosphate: step 3/3.</text>
</comment>
<comment type="similarity">
    <text evidence="5 18">Belongs to the CDS family.</text>
</comment>
<evidence type="ECO:0000313" key="21">
    <source>
        <dbReference type="Proteomes" id="UP000186102"/>
    </source>
</evidence>
<dbReference type="GO" id="GO:0005886">
    <property type="term" value="C:plasma membrane"/>
    <property type="evidence" value="ECO:0007669"/>
    <property type="project" value="UniProtKB-SubCell"/>
</dbReference>
<dbReference type="RefSeq" id="WP_075366081.1">
    <property type="nucleotide sequence ID" value="NZ_MLBF01000034.1"/>
</dbReference>
<keyword evidence="12 18" id="KW-0548">Nucleotidyltransferase</keyword>
<dbReference type="STRING" id="1888891.DSOL_3626"/>
<evidence type="ECO:0000256" key="4">
    <source>
        <dbReference type="ARBA" id="ARBA00005189"/>
    </source>
</evidence>
<evidence type="ECO:0000256" key="18">
    <source>
        <dbReference type="RuleBase" id="RU003938"/>
    </source>
</evidence>
<evidence type="ECO:0000256" key="5">
    <source>
        <dbReference type="ARBA" id="ARBA00010185"/>
    </source>
</evidence>
<comment type="pathway">
    <text evidence="4">Lipid metabolism.</text>
</comment>
<evidence type="ECO:0000256" key="17">
    <source>
        <dbReference type="ARBA" id="ARBA00023264"/>
    </source>
</evidence>
<evidence type="ECO:0000256" key="1">
    <source>
        <dbReference type="ARBA" id="ARBA00001698"/>
    </source>
</evidence>
<dbReference type="EMBL" id="MLBF01000034">
    <property type="protein sequence ID" value="OLN29289.1"/>
    <property type="molecule type" value="Genomic_DNA"/>
</dbReference>
<evidence type="ECO:0000256" key="19">
    <source>
        <dbReference type="SAM" id="Phobius"/>
    </source>
</evidence>